<dbReference type="CDD" id="cd04301">
    <property type="entry name" value="NAT_SF"/>
    <property type="match status" value="1"/>
</dbReference>
<gene>
    <name evidence="2" type="ORF">PMH09_13150</name>
</gene>
<dbReference type="Proteomes" id="UP001232992">
    <property type="component" value="Unassembled WGS sequence"/>
</dbReference>
<organism evidence="2 3">
    <name type="scientific">Roseofilum casamattae BLCC-M143</name>
    <dbReference type="NCBI Taxonomy" id="3022442"/>
    <lineage>
        <taxon>Bacteria</taxon>
        <taxon>Bacillati</taxon>
        <taxon>Cyanobacteriota</taxon>
        <taxon>Cyanophyceae</taxon>
        <taxon>Desertifilales</taxon>
        <taxon>Desertifilaceae</taxon>
        <taxon>Roseofilum</taxon>
        <taxon>Roseofilum casamattae</taxon>
    </lineage>
</organism>
<dbReference type="PROSITE" id="PS51186">
    <property type="entry name" value="GNAT"/>
    <property type="match status" value="1"/>
</dbReference>
<sequence>MTVTPLKLSEYRQVAELLIMAFGDRPNARYMFRTQGEKRDRQIRLFFESIVEFYRKTNKTILGIKEGDRVIGAAIIEKPQEELSRFELLRLLVQWGWQFGLPTVWRISRLISEIGNVKIPEPNYYLIYLVVHPQDRGRGHGRDLLEAVHDLSQSDPISTGTMLDTEVEHNVELYQYFGYCTYTKIHLENNLIRMMFRPDS</sequence>
<keyword evidence="3" id="KW-1185">Reference proteome</keyword>
<name>A0ABT7C0U3_9CYAN</name>
<proteinExistence type="predicted"/>
<dbReference type="InterPro" id="IPR016181">
    <property type="entry name" value="Acyl_CoA_acyltransferase"/>
</dbReference>
<comment type="caution">
    <text evidence="2">The sequence shown here is derived from an EMBL/GenBank/DDBJ whole genome shotgun (WGS) entry which is preliminary data.</text>
</comment>
<dbReference type="EMBL" id="JAQOSQ010000012">
    <property type="protein sequence ID" value="MDJ1184133.1"/>
    <property type="molecule type" value="Genomic_DNA"/>
</dbReference>
<dbReference type="PANTHER" id="PTHR42791">
    <property type="entry name" value="GNAT FAMILY ACETYLTRANSFERASE"/>
    <property type="match status" value="1"/>
</dbReference>
<protein>
    <submittedName>
        <fullName evidence="2">GNAT family N-acetyltransferase</fullName>
    </submittedName>
</protein>
<dbReference type="Gene3D" id="3.40.630.30">
    <property type="match status" value="1"/>
</dbReference>
<dbReference type="PANTHER" id="PTHR42791:SF1">
    <property type="entry name" value="N-ACETYLTRANSFERASE DOMAIN-CONTAINING PROTEIN"/>
    <property type="match status" value="1"/>
</dbReference>
<reference evidence="2 3" key="1">
    <citation type="submission" date="2023-01" db="EMBL/GenBank/DDBJ databases">
        <title>Novel diversity within Roseofilum (Cyanobacteria; Desertifilaceae) from marine benthic mats with descriptions of four novel species.</title>
        <authorList>
            <person name="Wang Y."/>
            <person name="Berthold D.E."/>
            <person name="Hu J."/>
            <person name="Lefler F.W."/>
            <person name="Laughinghouse H.D. IV."/>
        </authorList>
    </citation>
    <scope>NUCLEOTIDE SEQUENCE [LARGE SCALE GENOMIC DNA]</scope>
    <source>
        <strain evidence="2 3">BLCC-M143</strain>
    </source>
</reference>
<dbReference type="Pfam" id="PF00583">
    <property type="entry name" value="Acetyltransf_1"/>
    <property type="match status" value="1"/>
</dbReference>
<accession>A0ABT7C0U3</accession>
<evidence type="ECO:0000259" key="1">
    <source>
        <dbReference type="PROSITE" id="PS51186"/>
    </source>
</evidence>
<dbReference type="InterPro" id="IPR052523">
    <property type="entry name" value="Trichothecene_AcTrans"/>
</dbReference>
<dbReference type="SUPFAM" id="SSF55729">
    <property type="entry name" value="Acyl-CoA N-acyltransferases (Nat)"/>
    <property type="match status" value="1"/>
</dbReference>
<evidence type="ECO:0000313" key="2">
    <source>
        <dbReference type="EMBL" id="MDJ1184133.1"/>
    </source>
</evidence>
<dbReference type="RefSeq" id="WP_283758785.1">
    <property type="nucleotide sequence ID" value="NZ_JAQOSQ010000012.1"/>
</dbReference>
<evidence type="ECO:0000313" key="3">
    <source>
        <dbReference type="Proteomes" id="UP001232992"/>
    </source>
</evidence>
<dbReference type="InterPro" id="IPR000182">
    <property type="entry name" value="GNAT_dom"/>
</dbReference>
<feature type="domain" description="N-acetyltransferase" evidence="1">
    <location>
        <begin position="59"/>
        <end position="199"/>
    </location>
</feature>